<dbReference type="AlphaFoldDB" id="A0A7W8X4Y8"/>
<comment type="caution">
    <text evidence="1">The sequence shown here is derived from an EMBL/GenBank/DDBJ whole genome shotgun (WGS) entry which is preliminary data.</text>
</comment>
<proteinExistence type="predicted"/>
<evidence type="ECO:0000313" key="2">
    <source>
        <dbReference type="Proteomes" id="UP000585507"/>
    </source>
</evidence>
<dbReference type="SUPFAM" id="SSF47598">
    <property type="entry name" value="Ribbon-helix-helix"/>
    <property type="match status" value="1"/>
</dbReference>
<protein>
    <submittedName>
        <fullName evidence="1">Putative transcriptional regulator</fullName>
    </submittedName>
</protein>
<dbReference type="GO" id="GO:0006355">
    <property type="term" value="P:regulation of DNA-templated transcription"/>
    <property type="evidence" value="ECO:0007669"/>
    <property type="project" value="InterPro"/>
</dbReference>
<name>A0A7W8X4Y8_9HYPH</name>
<accession>A0A7W8X4Y8</accession>
<keyword evidence="2" id="KW-1185">Reference proteome</keyword>
<sequence>MSTPTIRLPNDQHERLKALASARGFSLNTLFEELSETALAEFDAKTRVRPDRGSERRRLDVLDHLDRAHRG</sequence>
<reference evidence="1 2" key="1">
    <citation type="submission" date="2020-08" db="EMBL/GenBank/DDBJ databases">
        <title>Genomic Encyclopedia of Type Strains, Phase IV (KMG-V): Genome sequencing to study the core and pangenomes of soil and plant-associated prokaryotes.</title>
        <authorList>
            <person name="Whitman W."/>
        </authorList>
    </citation>
    <scope>NUCLEOTIDE SEQUENCE [LARGE SCALE GENOMIC DNA]</scope>
    <source>
        <strain evidence="1 2">SEMIA 4084</strain>
    </source>
</reference>
<gene>
    <name evidence="1" type="ORF">GGD55_000231</name>
</gene>
<dbReference type="Proteomes" id="UP000585507">
    <property type="component" value="Unassembled WGS sequence"/>
</dbReference>
<dbReference type="EMBL" id="JACHBK010000001">
    <property type="protein sequence ID" value="MBB5533570.1"/>
    <property type="molecule type" value="Genomic_DNA"/>
</dbReference>
<dbReference type="RefSeq" id="WP_018323874.1">
    <property type="nucleotide sequence ID" value="NZ_JACHBK010000001.1"/>
</dbReference>
<organism evidence="1 2">
    <name type="scientific">Rhizobium giardinii</name>
    <dbReference type="NCBI Taxonomy" id="56731"/>
    <lineage>
        <taxon>Bacteria</taxon>
        <taxon>Pseudomonadati</taxon>
        <taxon>Pseudomonadota</taxon>
        <taxon>Alphaproteobacteria</taxon>
        <taxon>Hyphomicrobiales</taxon>
        <taxon>Rhizobiaceae</taxon>
        <taxon>Rhizobium/Agrobacterium group</taxon>
        <taxon>Rhizobium</taxon>
    </lineage>
</organism>
<evidence type="ECO:0000313" key="1">
    <source>
        <dbReference type="EMBL" id="MBB5533570.1"/>
    </source>
</evidence>
<dbReference type="InterPro" id="IPR010985">
    <property type="entry name" value="Ribbon_hlx_hlx"/>
</dbReference>